<keyword evidence="7" id="KW-1133">Transmembrane helix</keyword>
<keyword evidence="7" id="KW-0812">Transmembrane</keyword>
<dbReference type="Pfam" id="PF02518">
    <property type="entry name" value="HATPase_c"/>
    <property type="match status" value="1"/>
</dbReference>
<evidence type="ECO:0000313" key="12">
    <source>
        <dbReference type="Proteomes" id="UP000017834"/>
    </source>
</evidence>
<dbReference type="Proteomes" id="UP000017834">
    <property type="component" value="Unassembled WGS sequence"/>
</dbReference>
<dbReference type="Pfam" id="PF00512">
    <property type="entry name" value="HisKA"/>
    <property type="match status" value="1"/>
</dbReference>
<keyword evidence="3 6" id="KW-0597">Phosphoprotein</keyword>
<keyword evidence="5" id="KW-0418">Kinase</keyword>
<evidence type="ECO:0000256" key="8">
    <source>
        <dbReference type="SAM" id="SignalP"/>
    </source>
</evidence>
<dbReference type="Gene3D" id="1.10.287.130">
    <property type="match status" value="1"/>
</dbReference>
<dbReference type="PROSITE" id="PS50110">
    <property type="entry name" value="RESPONSE_REGULATORY"/>
    <property type="match status" value="1"/>
</dbReference>
<feature type="domain" description="Response regulatory" evidence="10">
    <location>
        <begin position="327"/>
        <end position="444"/>
    </location>
</feature>
<dbReference type="InterPro" id="IPR003661">
    <property type="entry name" value="HisK_dim/P_dom"/>
</dbReference>
<dbReference type="SUPFAM" id="SSF47384">
    <property type="entry name" value="Homodimeric domain of signal transducing histidine kinase"/>
    <property type="match status" value="1"/>
</dbReference>
<organism evidence="11 12">
    <name type="scientific">Enterobacter cloacae S611</name>
    <dbReference type="NCBI Taxonomy" id="1399146"/>
    <lineage>
        <taxon>Bacteria</taxon>
        <taxon>Pseudomonadati</taxon>
        <taxon>Pseudomonadota</taxon>
        <taxon>Gammaproteobacteria</taxon>
        <taxon>Enterobacterales</taxon>
        <taxon>Enterobacteriaceae</taxon>
        <taxon>Enterobacter</taxon>
        <taxon>Enterobacter cloacae complex</taxon>
    </lineage>
</organism>
<dbReference type="InterPro" id="IPR036890">
    <property type="entry name" value="HATPase_C_sf"/>
</dbReference>
<dbReference type="CDD" id="cd17546">
    <property type="entry name" value="REC_hyHK_CKI1_RcsC-like"/>
    <property type="match status" value="1"/>
</dbReference>
<dbReference type="Pfam" id="PF00072">
    <property type="entry name" value="Response_reg"/>
    <property type="match status" value="1"/>
</dbReference>
<dbReference type="PROSITE" id="PS50109">
    <property type="entry name" value="HIS_KIN"/>
    <property type="match status" value="1"/>
</dbReference>
<keyword evidence="7" id="KW-0472">Membrane</keyword>
<sequence>MRSDPCSRLLWLTCVPGLLLFSLPARAALPARWHDAGLLSAICGVLLLLLFYGLLQRRKRRHNLPRDETAAANLMKNHFLAMVSHEIRTPLNAILGILELQIKQNAQRQYAQPMLEVAHDAAKDLLALVGDVLDMSRIESGHMTLEPSAQELVSLTRAVVLLFEEASEQKQLALHFSVVGGERCPVLIDSGRYKQILSNLVSNAIKFTREGEIRITLCHHIMDAQQVAISLTVTDTGPGIAPEHQARLFTPFAQFGSCEDRAQNGSGLGLAICRALCELMAGELSLTSTPGEGTRVTLQLTLPASPEPYPAQRSLPAIPVTTAAGKRVMIVDDYRPNLLLLRHQLELLGHQVTEAQSGEEALAKWHADKPFDYILMDCNMPLLDGFQLAKIIRIQEQQQAIPRATLLGFTALAQAEIIEQCKNSGMDGCLFKPCSQQEIAKWII</sequence>
<feature type="modified residue" description="4-aspartylphosphate" evidence="6">
    <location>
        <position position="377"/>
    </location>
</feature>
<feature type="transmembrane region" description="Helical" evidence="7">
    <location>
        <begin position="37"/>
        <end position="55"/>
    </location>
</feature>
<feature type="signal peptide" evidence="8">
    <location>
        <begin position="1"/>
        <end position="27"/>
    </location>
</feature>
<evidence type="ECO:0000256" key="6">
    <source>
        <dbReference type="PROSITE-ProRule" id="PRU00169"/>
    </source>
</evidence>
<accession>A0ABN0Q2V3</accession>
<dbReference type="EC" id="2.7.13.3" evidence="2"/>
<dbReference type="InterPro" id="IPR011006">
    <property type="entry name" value="CheY-like_superfamily"/>
</dbReference>
<dbReference type="InterPro" id="IPR003594">
    <property type="entry name" value="HATPase_dom"/>
</dbReference>
<dbReference type="PANTHER" id="PTHR43047:SF72">
    <property type="entry name" value="OSMOSENSING HISTIDINE PROTEIN KINASE SLN1"/>
    <property type="match status" value="1"/>
</dbReference>
<evidence type="ECO:0000256" key="5">
    <source>
        <dbReference type="ARBA" id="ARBA00022777"/>
    </source>
</evidence>
<reference evidence="11 12" key="1">
    <citation type="journal article" date="2014" name="Genome Announc.">
        <title>Draft Genome Sequence of Enterobacter cloacae Strain S611.</title>
        <authorList>
            <person name="Wang D."/>
            <person name="Han C.S."/>
            <person name="Dichosa A.E."/>
            <person name="Gleasner C.D."/>
            <person name="Johnson S.L."/>
            <person name="Daligault H.E."/>
            <person name="Davenport K.W."/>
            <person name="Li P.E."/>
            <person name="Pierson E.A."/>
            <person name="Pierson L.S.III."/>
        </authorList>
    </citation>
    <scope>NUCLEOTIDE SEQUENCE [LARGE SCALE GENOMIC DNA]</scope>
    <source>
        <strain evidence="11 12">S611</strain>
    </source>
</reference>
<dbReference type="SMART" id="SM00388">
    <property type="entry name" value="HisKA"/>
    <property type="match status" value="1"/>
</dbReference>
<keyword evidence="8" id="KW-0732">Signal</keyword>
<keyword evidence="12" id="KW-1185">Reference proteome</keyword>
<feature type="domain" description="Histidine kinase" evidence="9">
    <location>
        <begin position="82"/>
        <end position="304"/>
    </location>
</feature>
<dbReference type="InterPro" id="IPR036097">
    <property type="entry name" value="HisK_dim/P_sf"/>
</dbReference>
<dbReference type="InterPro" id="IPR001789">
    <property type="entry name" value="Sig_transdc_resp-reg_receiver"/>
</dbReference>
<evidence type="ECO:0000256" key="4">
    <source>
        <dbReference type="ARBA" id="ARBA00022679"/>
    </source>
</evidence>
<dbReference type="CDD" id="cd16922">
    <property type="entry name" value="HATPase_EvgS-ArcB-TorS-like"/>
    <property type="match status" value="1"/>
</dbReference>
<dbReference type="PRINTS" id="PR00344">
    <property type="entry name" value="BCTRLSENSOR"/>
</dbReference>
<proteinExistence type="predicted"/>
<keyword evidence="4" id="KW-0808">Transferase</keyword>
<name>A0ABN0Q2V3_ENTCL</name>
<comment type="catalytic activity">
    <reaction evidence="1">
        <text>ATP + protein L-histidine = ADP + protein N-phospho-L-histidine.</text>
        <dbReference type="EC" id="2.7.13.3"/>
    </reaction>
</comment>
<dbReference type="InterPro" id="IPR004358">
    <property type="entry name" value="Sig_transdc_His_kin-like_C"/>
</dbReference>
<evidence type="ECO:0000259" key="9">
    <source>
        <dbReference type="PROSITE" id="PS50109"/>
    </source>
</evidence>
<evidence type="ECO:0000259" key="10">
    <source>
        <dbReference type="PROSITE" id="PS50110"/>
    </source>
</evidence>
<protein>
    <recommendedName>
        <fullName evidence="2">histidine kinase</fullName>
        <ecNumber evidence="2">2.7.13.3</ecNumber>
    </recommendedName>
</protein>
<dbReference type="SUPFAM" id="SSF52172">
    <property type="entry name" value="CheY-like"/>
    <property type="match status" value="1"/>
</dbReference>
<evidence type="ECO:0000256" key="2">
    <source>
        <dbReference type="ARBA" id="ARBA00012438"/>
    </source>
</evidence>
<evidence type="ECO:0000256" key="7">
    <source>
        <dbReference type="SAM" id="Phobius"/>
    </source>
</evidence>
<feature type="chain" id="PRO_5046530188" description="histidine kinase" evidence="8">
    <location>
        <begin position="28"/>
        <end position="444"/>
    </location>
</feature>
<dbReference type="SMART" id="SM00448">
    <property type="entry name" value="REC"/>
    <property type="match status" value="1"/>
</dbReference>
<dbReference type="SMART" id="SM00387">
    <property type="entry name" value="HATPase_c"/>
    <property type="match status" value="1"/>
</dbReference>
<dbReference type="PANTHER" id="PTHR43047">
    <property type="entry name" value="TWO-COMPONENT HISTIDINE PROTEIN KINASE"/>
    <property type="match status" value="1"/>
</dbReference>
<dbReference type="Gene3D" id="3.30.565.10">
    <property type="entry name" value="Histidine kinase-like ATPase, C-terminal domain"/>
    <property type="match status" value="1"/>
</dbReference>
<dbReference type="CDD" id="cd00082">
    <property type="entry name" value="HisKA"/>
    <property type="match status" value="1"/>
</dbReference>
<comment type="caution">
    <text evidence="11">The sequence shown here is derived from an EMBL/GenBank/DDBJ whole genome shotgun (WGS) entry which is preliminary data.</text>
</comment>
<dbReference type="InterPro" id="IPR005467">
    <property type="entry name" value="His_kinase_dom"/>
</dbReference>
<evidence type="ECO:0000256" key="3">
    <source>
        <dbReference type="ARBA" id="ARBA00022553"/>
    </source>
</evidence>
<gene>
    <name evidence="11" type="ORF">EDP2_3447</name>
</gene>
<evidence type="ECO:0000313" key="11">
    <source>
        <dbReference type="EMBL" id="ESS56253.1"/>
    </source>
</evidence>
<dbReference type="Gene3D" id="3.40.50.2300">
    <property type="match status" value="1"/>
</dbReference>
<dbReference type="SUPFAM" id="SSF55874">
    <property type="entry name" value="ATPase domain of HSP90 chaperone/DNA topoisomerase II/histidine kinase"/>
    <property type="match status" value="1"/>
</dbReference>
<dbReference type="EMBL" id="AXOM01000052">
    <property type="protein sequence ID" value="ESS56253.1"/>
    <property type="molecule type" value="Genomic_DNA"/>
</dbReference>
<evidence type="ECO:0000256" key="1">
    <source>
        <dbReference type="ARBA" id="ARBA00000085"/>
    </source>
</evidence>